<name>A0A2I0A5H1_9ASPA</name>
<dbReference type="OrthoDB" id="204980at2759"/>
<dbReference type="InterPro" id="IPR017853">
    <property type="entry name" value="GH"/>
</dbReference>
<evidence type="ECO:0000313" key="1">
    <source>
        <dbReference type="EMBL" id="PKA50789.1"/>
    </source>
</evidence>
<dbReference type="EC" id="3.2.1.-" evidence="1"/>
<gene>
    <name evidence="1" type="primary">ISA3</name>
    <name evidence="1" type="ORF">AXF42_Ash017668</name>
</gene>
<dbReference type="GO" id="GO:0016798">
    <property type="term" value="F:hydrolase activity, acting on glycosyl bonds"/>
    <property type="evidence" value="ECO:0007669"/>
    <property type="project" value="UniProtKB-KW"/>
</dbReference>
<organism evidence="1 2">
    <name type="scientific">Apostasia shenzhenica</name>
    <dbReference type="NCBI Taxonomy" id="1088818"/>
    <lineage>
        <taxon>Eukaryota</taxon>
        <taxon>Viridiplantae</taxon>
        <taxon>Streptophyta</taxon>
        <taxon>Embryophyta</taxon>
        <taxon>Tracheophyta</taxon>
        <taxon>Spermatophyta</taxon>
        <taxon>Magnoliopsida</taxon>
        <taxon>Liliopsida</taxon>
        <taxon>Asparagales</taxon>
        <taxon>Orchidaceae</taxon>
        <taxon>Apostasioideae</taxon>
        <taxon>Apostasia</taxon>
    </lineage>
</organism>
<keyword evidence="1" id="KW-0326">Glycosidase</keyword>
<protein>
    <submittedName>
        <fullName evidence="1">Isoamylase 3, chloroplastic</fullName>
        <ecNumber evidence="1">3.2.1.-</ecNumber>
    </submittedName>
</protein>
<dbReference type="AlphaFoldDB" id="A0A2I0A5H1"/>
<evidence type="ECO:0000313" key="2">
    <source>
        <dbReference type="Proteomes" id="UP000236161"/>
    </source>
</evidence>
<accession>A0A2I0A5H1</accession>
<dbReference type="Gene3D" id="3.20.20.80">
    <property type="entry name" value="Glycosidases"/>
    <property type="match status" value="1"/>
</dbReference>
<dbReference type="STRING" id="1088818.A0A2I0A5H1"/>
<reference evidence="1 2" key="1">
    <citation type="journal article" date="2017" name="Nature">
        <title>The Apostasia genome and the evolution of orchids.</title>
        <authorList>
            <person name="Zhang G.Q."/>
            <person name="Liu K.W."/>
            <person name="Li Z."/>
            <person name="Lohaus R."/>
            <person name="Hsiao Y.Y."/>
            <person name="Niu S.C."/>
            <person name="Wang J.Y."/>
            <person name="Lin Y.C."/>
            <person name="Xu Q."/>
            <person name="Chen L.J."/>
            <person name="Yoshida K."/>
            <person name="Fujiwara S."/>
            <person name="Wang Z.W."/>
            <person name="Zhang Y.Q."/>
            <person name="Mitsuda N."/>
            <person name="Wang M."/>
            <person name="Liu G.H."/>
            <person name="Pecoraro L."/>
            <person name="Huang H.X."/>
            <person name="Xiao X.J."/>
            <person name="Lin M."/>
            <person name="Wu X.Y."/>
            <person name="Wu W.L."/>
            <person name="Chen Y.Y."/>
            <person name="Chang S.B."/>
            <person name="Sakamoto S."/>
            <person name="Ohme-Takagi M."/>
            <person name="Yagi M."/>
            <person name="Zeng S.J."/>
            <person name="Shen C.Y."/>
            <person name="Yeh C.M."/>
            <person name="Luo Y.B."/>
            <person name="Tsai W.C."/>
            <person name="Van de Peer Y."/>
            <person name="Liu Z.J."/>
        </authorList>
    </citation>
    <scope>NUCLEOTIDE SEQUENCE [LARGE SCALE GENOMIC DNA]</scope>
    <source>
        <strain evidence="2">cv. Shenzhen</strain>
        <tissue evidence="1">Stem</tissue>
    </source>
</reference>
<dbReference type="SUPFAM" id="SSF51445">
    <property type="entry name" value="(Trans)glycosidases"/>
    <property type="match status" value="2"/>
</dbReference>
<dbReference type="PANTHER" id="PTHR43002">
    <property type="entry name" value="GLYCOGEN DEBRANCHING ENZYME"/>
    <property type="match status" value="1"/>
</dbReference>
<proteinExistence type="predicted"/>
<dbReference type="EMBL" id="KZ452018">
    <property type="protein sequence ID" value="PKA50789.1"/>
    <property type="molecule type" value="Genomic_DNA"/>
</dbReference>
<dbReference type="Proteomes" id="UP000236161">
    <property type="component" value="Unassembled WGS sequence"/>
</dbReference>
<sequence length="442" mass="49122">MDASKLLAHREAIRIVSQSSASMSYALKNSLGPMMGKGPILWKGLSRPRMVEKLARGKEGSGLTFAWRDVDSPGCGRIGGTSTPSSRFLVGRGGVPWILYLELELWPELSELSHGSDKRSDHFADLSELLITERGHINEAYYLPCARFYADLFWIQIAFSSYHWEHVIFLKVYFLKINLGEDEAFIFEYHVNGFRFDLASALCRGTDGTPIDAPPLIKAIAKDAVLSSCKVIAEPWDCGGLYLVGKFPNWDSPISVLIIAELKAAAATVAAGLGGTGEQRGAGDRENREGEREKTFPFPLTWRGDTWKKGAARAWAEWNGKYRDDVRKFIKGDPGMKGSFATRISGSADLYQVNKRKPYHSINFVIAHDGFTLYDLVSYNVKHNDANGEGGNDGCNDNYSWNCGIEGETDDECIRNLRIRQMKNFHVALMVSQVAVLNGVMT</sequence>
<keyword evidence="1" id="KW-0378">Hydrolase</keyword>
<keyword evidence="2" id="KW-1185">Reference proteome</keyword>